<dbReference type="AlphaFoldDB" id="A0A399CX27"/>
<dbReference type="Pfam" id="PF09603">
    <property type="entry name" value="Fib_succ_major"/>
    <property type="match status" value="1"/>
</dbReference>
<accession>A0A399CX27</accession>
<reference evidence="2 3" key="1">
    <citation type="journal article" date="2015" name="Int. J. Syst. Evol. Microbiol.">
        <title>Mariniphaga sediminis sp. nov., isolated from coastal sediment.</title>
        <authorList>
            <person name="Wang F.Q."/>
            <person name="Shen Q.Y."/>
            <person name="Chen G.J."/>
            <person name="Du Z.J."/>
        </authorList>
    </citation>
    <scope>NUCLEOTIDE SEQUENCE [LARGE SCALE GENOMIC DNA]</scope>
    <source>
        <strain evidence="2 3">SY21</strain>
    </source>
</reference>
<protein>
    <recommendedName>
        <fullName evidence="1">Fibrobacter succinogenes major paralogous domain-containing protein</fullName>
    </recommendedName>
</protein>
<dbReference type="NCBIfam" id="TIGR02145">
    <property type="entry name" value="Fib_succ_major"/>
    <property type="match status" value="1"/>
</dbReference>
<evidence type="ECO:0000259" key="1">
    <source>
        <dbReference type="Pfam" id="PF09603"/>
    </source>
</evidence>
<organism evidence="2 3">
    <name type="scientific">Mariniphaga sediminis</name>
    <dbReference type="NCBI Taxonomy" id="1628158"/>
    <lineage>
        <taxon>Bacteria</taxon>
        <taxon>Pseudomonadati</taxon>
        <taxon>Bacteroidota</taxon>
        <taxon>Bacteroidia</taxon>
        <taxon>Marinilabiliales</taxon>
        <taxon>Prolixibacteraceae</taxon>
        <taxon>Mariniphaga</taxon>
    </lineage>
</organism>
<evidence type="ECO:0000313" key="2">
    <source>
        <dbReference type="EMBL" id="RIH63927.1"/>
    </source>
</evidence>
<name>A0A399CX27_9BACT</name>
<dbReference type="OrthoDB" id="9805760at2"/>
<dbReference type="RefSeq" id="WP_119351182.1">
    <property type="nucleotide sequence ID" value="NZ_QWET01000015.1"/>
</dbReference>
<dbReference type="EMBL" id="QWET01000015">
    <property type="protein sequence ID" value="RIH63927.1"/>
    <property type="molecule type" value="Genomic_DNA"/>
</dbReference>
<dbReference type="Proteomes" id="UP000266441">
    <property type="component" value="Unassembled WGS sequence"/>
</dbReference>
<feature type="domain" description="Fibrobacter succinogenes major paralogous" evidence="1">
    <location>
        <begin position="142"/>
        <end position="352"/>
    </location>
</feature>
<dbReference type="PROSITE" id="PS51257">
    <property type="entry name" value="PROKAR_LIPOPROTEIN"/>
    <property type="match status" value="1"/>
</dbReference>
<sequence length="357" mass="40103">MKKVLLGLVLLATISFGCVEDDPHSSKVLELGLSTKELYAKGVTAQQLYMAGTTLEKLVQADVPVSELADIDPVCLHDILMAGAAVEELSDFIKLTSPELNDLLEQGFGIGFLARSGYDERLKNEGYLGTLTDIDGNTYDWVKTGNQIWMADALRTSRYSDGEPITKEMTGREMVMLEDSVKCYLDPCDANPITSEEYCNALPGYCYTYTAATRQYYAGMGQKIKGVCPDGWRLPTKEDIEILREYTSSNYPPESYQSSLMAPYLWDESTMKGDDFYGFSAIPNGNYYYDYLTGFLYISNSPAWAAYYWTSERNDAFDNEFIDYRATYWSLGGNQLFMSTADKRSALCVRCILESLD</sequence>
<comment type="caution">
    <text evidence="2">The sequence shown here is derived from an EMBL/GenBank/DDBJ whole genome shotgun (WGS) entry which is preliminary data.</text>
</comment>
<keyword evidence="3" id="KW-1185">Reference proteome</keyword>
<proteinExistence type="predicted"/>
<gene>
    <name evidence="2" type="ORF">D1164_17465</name>
</gene>
<dbReference type="InterPro" id="IPR011871">
    <property type="entry name" value="Fib_succ_major"/>
</dbReference>
<evidence type="ECO:0000313" key="3">
    <source>
        <dbReference type="Proteomes" id="UP000266441"/>
    </source>
</evidence>